<protein>
    <submittedName>
        <fullName evidence="2">InlB B-repeat-containing protein</fullName>
    </submittedName>
</protein>
<gene>
    <name evidence="2" type="ORF">JFN88_10000</name>
</gene>
<dbReference type="InterPro" id="IPR013378">
    <property type="entry name" value="InlB-like_B-rpt"/>
</dbReference>
<dbReference type="GO" id="GO:0030313">
    <property type="term" value="C:cell envelope"/>
    <property type="evidence" value="ECO:0007669"/>
    <property type="project" value="UniProtKB-SubCell"/>
</dbReference>
<evidence type="ECO:0000256" key="1">
    <source>
        <dbReference type="ARBA" id="ARBA00004196"/>
    </source>
</evidence>
<comment type="caution">
    <text evidence="2">The sequence shown here is derived from an EMBL/GenBank/DDBJ whole genome shotgun (WGS) entry which is preliminary data.</text>
</comment>
<keyword evidence="3" id="KW-1185">Reference proteome</keyword>
<dbReference type="RefSeq" id="WP_199019182.1">
    <property type="nucleotide sequence ID" value="NZ_JAELUP010000037.1"/>
</dbReference>
<dbReference type="EMBL" id="JAELUP010000037">
    <property type="protein sequence ID" value="MBJ6361626.1"/>
    <property type="molecule type" value="Genomic_DNA"/>
</dbReference>
<dbReference type="InterPro" id="IPR042229">
    <property type="entry name" value="Listeria/Bacterioides_rpt_sf"/>
</dbReference>
<comment type="subcellular location">
    <subcellularLocation>
        <location evidence="1">Cell envelope</location>
    </subcellularLocation>
</comment>
<proteinExistence type="predicted"/>
<dbReference type="Pfam" id="PF09479">
    <property type="entry name" value="Flg_new"/>
    <property type="match status" value="5"/>
</dbReference>
<reference evidence="2" key="1">
    <citation type="submission" date="2020-12" db="EMBL/GenBank/DDBJ databases">
        <authorList>
            <person name="Huq M.A."/>
        </authorList>
    </citation>
    <scope>NUCLEOTIDE SEQUENCE</scope>
    <source>
        <strain evidence="2">MAHUQ-46</strain>
    </source>
</reference>
<evidence type="ECO:0000313" key="2">
    <source>
        <dbReference type="EMBL" id="MBJ6361626.1"/>
    </source>
</evidence>
<dbReference type="Gene3D" id="2.60.40.4270">
    <property type="entry name" value="Listeria-Bacteroides repeat domain"/>
    <property type="match status" value="5"/>
</dbReference>
<sequence>MGQVFASAVYTVTFKDYNGTILKTQTVNHGGDATPPANPVLEGHTFTGWSEPYTNVTSDKTITAWYNTNAYTIIFHNNVDRDGEVYRVNGWYGDPIWQPADPWRTGYTFDGWYKEAELIHAWDFERDTMPAGGTTLYAKWVVKSYTVIFKNYNGTILKTQTVNHGGDATPPANPVREGHTFSGWSEPYTNVTSDKTITAWYNANAYTMFFNSNGGTNVPQQSAWFGGKLTKPQDPWREGYNFSGWYKEAELTNAWNFGNDTMPGQDMTLYAKWTIKTYTVTFENDNGSILKTETVDHGGYATAPDDPTRTGYTFTGWNGVYTNVTSDRTITAQYSVNYYTVNFESNGGLEVPLQTV</sequence>
<name>A0A934J6G4_9BACL</name>
<dbReference type="NCBIfam" id="TIGR02543">
    <property type="entry name" value="List_Bact_rpt"/>
    <property type="match status" value="3"/>
</dbReference>
<feature type="non-terminal residue" evidence="2">
    <location>
        <position position="356"/>
    </location>
</feature>
<dbReference type="AlphaFoldDB" id="A0A934J6G4"/>
<evidence type="ECO:0000313" key="3">
    <source>
        <dbReference type="Proteomes" id="UP000640274"/>
    </source>
</evidence>
<dbReference type="Proteomes" id="UP000640274">
    <property type="component" value="Unassembled WGS sequence"/>
</dbReference>
<organism evidence="2 3">
    <name type="scientific">Paenibacillus roseus</name>
    <dbReference type="NCBI Taxonomy" id="2798579"/>
    <lineage>
        <taxon>Bacteria</taxon>
        <taxon>Bacillati</taxon>
        <taxon>Bacillota</taxon>
        <taxon>Bacilli</taxon>
        <taxon>Bacillales</taxon>
        <taxon>Paenibacillaceae</taxon>
        <taxon>Paenibacillus</taxon>
    </lineage>
</organism>
<accession>A0A934J6G4</accession>